<feature type="transmembrane region" description="Helical" evidence="7">
    <location>
        <begin position="80"/>
        <end position="99"/>
    </location>
</feature>
<gene>
    <name evidence="9" type="ORF">J2S03_001970</name>
</gene>
<dbReference type="PANTHER" id="PTHR40074:SF2">
    <property type="entry name" value="O-ACETYLTRANSFERASE WECH"/>
    <property type="match status" value="1"/>
</dbReference>
<feature type="transmembrane region" description="Helical" evidence="7">
    <location>
        <begin position="194"/>
        <end position="212"/>
    </location>
</feature>
<dbReference type="Pfam" id="PF01757">
    <property type="entry name" value="Acyl_transf_3"/>
    <property type="match status" value="1"/>
</dbReference>
<comment type="subcellular location">
    <subcellularLocation>
        <location evidence="1">Cell membrane</location>
        <topology evidence="1">Multi-pass membrane protein</topology>
    </subcellularLocation>
</comment>
<feature type="transmembrane region" description="Helical" evidence="7">
    <location>
        <begin position="334"/>
        <end position="353"/>
    </location>
</feature>
<comment type="similarity">
    <text evidence="2">Belongs to the acyltransferase 3 family.</text>
</comment>
<keyword evidence="6 7" id="KW-0472">Membrane</keyword>
<organism evidence="9 10">
    <name type="scientific">Alicyclobacillus cycloheptanicus</name>
    <dbReference type="NCBI Taxonomy" id="1457"/>
    <lineage>
        <taxon>Bacteria</taxon>
        <taxon>Bacillati</taxon>
        <taxon>Bacillota</taxon>
        <taxon>Bacilli</taxon>
        <taxon>Bacillales</taxon>
        <taxon>Alicyclobacillaceae</taxon>
        <taxon>Alicyclobacillus</taxon>
    </lineage>
</organism>
<protein>
    <submittedName>
        <fullName evidence="9">Peptidoglycan/LPS O-acetylase OafA/YrhL</fullName>
    </submittedName>
</protein>
<sequence length="382" mass="43749">MRACMILGVIFVHVVSAIDAVSTPLSVANIGLDMVLMPLHFTREAFMFITGLVLFYTYYHKPFSTTSFWSKRFKLIAIPYVFWTALYIAFIGVISGPGYDWAPVNLLHVFIRAILTGNQYFLYFLVISIQFYFVFPLLLMMMRKLERWHGWVLLVSFLVQLGLMGIVQWVVPVLPTDTYPVWLRTIIHYEDRFVLSYQFWFIAGAVFAVHYERIRTWVLSHRSTVWWSMAAGVAGLWCYYAIARFIFHESDAAVVNVLQPVMVPYAFLVSVTLMVIGVSWARVREERSMRFVSPLVRFFGGASFGIFLVHPIMLRFVDQAVGLLHVNGIDRIPLIPLMAVVTYCASGVVAYCFGKVPLFSYVVGIKTRLPKLNRPDKVSTPA</sequence>
<name>A0ABT9XIH0_9BACL</name>
<evidence type="ECO:0000259" key="8">
    <source>
        <dbReference type="Pfam" id="PF01757"/>
    </source>
</evidence>
<evidence type="ECO:0000256" key="2">
    <source>
        <dbReference type="ARBA" id="ARBA00007400"/>
    </source>
</evidence>
<proteinExistence type="inferred from homology"/>
<keyword evidence="5 7" id="KW-1133">Transmembrane helix</keyword>
<evidence type="ECO:0000256" key="4">
    <source>
        <dbReference type="ARBA" id="ARBA00022692"/>
    </source>
</evidence>
<evidence type="ECO:0000256" key="1">
    <source>
        <dbReference type="ARBA" id="ARBA00004651"/>
    </source>
</evidence>
<feature type="transmembrane region" description="Helical" evidence="7">
    <location>
        <begin position="41"/>
        <end position="59"/>
    </location>
</feature>
<feature type="transmembrane region" description="Helical" evidence="7">
    <location>
        <begin position="224"/>
        <end position="242"/>
    </location>
</feature>
<evidence type="ECO:0000256" key="5">
    <source>
        <dbReference type="ARBA" id="ARBA00022989"/>
    </source>
</evidence>
<evidence type="ECO:0000313" key="10">
    <source>
        <dbReference type="Proteomes" id="UP001232973"/>
    </source>
</evidence>
<dbReference type="Proteomes" id="UP001232973">
    <property type="component" value="Unassembled WGS sequence"/>
</dbReference>
<feature type="transmembrane region" description="Helical" evidence="7">
    <location>
        <begin position="119"/>
        <end position="139"/>
    </location>
</feature>
<feature type="transmembrane region" description="Helical" evidence="7">
    <location>
        <begin position="295"/>
        <end position="314"/>
    </location>
</feature>
<keyword evidence="10" id="KW-1185">Reference proteome</keyword>
<evidence type="ECO:0000256" key="3">
    <source>
        <dbReference type="ARBA" id="ARBA00022475"/>
    </source>
</evidence>
<dbReference type="EMBL" id="JAUSTP010000014">
    <property type="protein sequence ID" value="MDQ0190107.1"/>
    <property type="molecule type" value="Genomic_DNA"/>
</dbReference>
<dbReference type="InterPro" id="IPR002656">
    <property type="entry name" value="Acyl_transf_3_dom"/>
</dbReference>
<evidence type="ECO:0000256" key="7">
    <source>
        <dbReference type="SAM" id="Phobius"/>
    </source>
</evidence>
<accession>A0ABT9XIH0</accession>
<keyword evidence="3" id="KW-1003">Cell membrane</keyword>
<evidence type="ECO:0000313" key="9">
    <source>
        <dbReference type="EMBL" id="MDQ0190107.1"/>
    </source>
</evidence>
<comment type="caution">
    <text evidence="9">The sequence shown here is derived from an EMBL/GenBank/DDBJ whole genome shotgun (WGS) entry which is preliminary data.</text>
</comment>
<feature type="transmembrane region" description="Helical" evidence="7">
    <location>
        <begin position="151"/>
        <end position="174"/>
    </location>
</feature>
<feature type="domain" description="Acyltransferase 3" evidence="8">
    <location>
        <begin position="1"/>
        <end position="350"/>
    </location>
</feature>
<dbReference type="PANTHER" id="PTHR40074">
    <property type="entry name" value="O-ACETYLTRANSFERASE WECH"/>
    <property type="match status" value="1"/>
</dbReference>
<reference evidence="9 10" key="1">
    <citation type="submission" date="2023-07" db="EMBL/GenBank/DDBJ databases">
        <title>Genomic Encyclopedia of Type Strains, Phase IV (KMG-IV): sequencing the most valuable type-strain genomes for metagenomic binning, comparative biology and taxonomic classification.</title>
        <authorList>
            <person name="Goeker M."/>
        </authorList>
    </citation>
    <scope>NUCLEOTIDE SEQUENCE [LARGE SCALE GENOMIC DNA]</scope>
    <source>
        <strain evidence="9 10">DSM 4006</strain>
    </source>
</reference>
<keyword evidence="4 7" id="KW-0812">Transmembrane</keyword>
<dbReference type="RefSeq" id="WP_274456861.1">
    <property type="nucleotide sequence ID" value="NZ_CP067097.1"/>
</dbReference>
<feature type="transmembrane region" description="Helical" evidence="7">
    <location>
        <begin position="262"/>
        <end position="283"/>
    </location>
</feature>
<evidence type="ECO:0000256" key="6">
    <source>
        <dbReference type="ARBA" id="ARBA00023136"/>
    </source>
</evidence>